<keyword evidence="1" id="KW-0614">Plasmid</keyword>
<dbReference type="EMBL" id="MT162140">
    <property type="protein sequence ID" value="QQM12386.1"/>
    <property type="molecule type" value="Genomic_DNA"/>
</dbReference>
<proteinExistence type="predicted"/>
<name>A0A7T7GQS9_ECOLX</name>
<accession>A0A7T7GQS9</accession>
<protein>
    <submittedName>
        <fullName evidence="1">Uncharacterized protein</fullName>
    </submittedName>
</protein>
<sequence length="172" mass="18905">MPFIASLPQLCASAPWPSGQIFGQYKQSGTYEFLYLHARFRIHGKYLQMKNATRLLVISLALILSGCAYSPKQVEASRPLVNQAASTDLHAMAANLQQPLNTLPQGATLSANGTTFTLGQRYVSALGLECIELLRNRNYNQSQRGVTCKNGDTWYLIPQLEQASASNLLAVQ</sequence>
<evidence type="ECO:0000313" key="1">
    <source>
        <dbReference type="EMBL" id="QQM12386.1"/>
    </source>
</evidence>
<geneLocation type="plasmid" evidence="1">
    <name>pCE1537-B</name>
</geneLocation>
<organism evidence="1">
    <name type="scientific">Escherichia coli</name>
    <dbReference type="NCBI Taxonomy" id="562"/>
    <lineage>
        <taxon>Bacteria</taxon>
        <taxon>Pseudomonadati</taxon>
        <taxon>Pseudomonadota</taxon>
        <taxon>Gammaproteobacteria</taxon>
        <taxon>Enterobacterales</taxon>
        <taxon>Enterobacteriaceae</taxon>
        <taxon>Escherichia</taxon>
    </lineage>
</organism>
<reference evidence="1" key="1">
    <citation type="submission" date="2020-03" db="EMBL/GenBank/DDBJ databases">
        <title>Comparative analysis of multidrug resistant Escherichia coli ST216 isolates from silver gulls in Australia.</title>
        <authorList>
            <person name="Tarabai H."/>
            <person name="Wyrsch E.R."/>
            <person name="Bitar I."/>
            <person name="Djordjevic S.P."/>
            <person name="Dolejska M."/>
        </authorList>
    </citation>
    <scope>NUCLEOTIDE SEQUENCE</scope>
    <source>
        <strain evidence="1">CE1537</strain>
        <plasmid evidence="1">pCE1537-B</plasmid>
    </source>
</reference>
<dbReference type="AlphaFoldDB" id="A0A7T7GQS9"/>